<dbReference type="PANTHER" id="PTHR34835:SF71">
    <property type="entry name" value="UBIQUITIN-LIKE PROTEASE FAMILY PROFILE DOMAIN-CONTAINING PROTEIN"/>
    <property type="match status" value="1"/>
</dbReference>
<proteinExistence type="predicted"/>
<gene>
    <name evidence="2" type="ORF">BAE44_0018012</name>
</gene>
<reference evidence="2 3" key="1">
    <citation type="submission" date="2016-09" db="EMBL/GenBank/DDBJ databases">
        <title>The draft genome of Dichanthelium oligosanthes: A C3 panicoid grass species.</title>
        <authorList>
            <person name="Studer A.J."/>
            <person name="Schnable J.C."/>
            <person name="Brutnell T.P."/>
        </authorList>
    </citation>
    <scope>NUCLEOTIDE SEQUENCE [LARGE SCALE GENOMIC DNA]</scope>
    <source>
        <strain evidence="3">cv. Kellogg 1175</strain>
        <tissue evidence="2">Leaf</tissue>
    </source>
</reference>
<evidence type="ECO:0000256" key="1">
    <source>
        <dbReference type="SAM" id="MobiDB-lite"/>
    </source>
</evidence>
<keyword evidence="3" id="KW-1185">Reference proteome</keyword>
<dbReference type="EMBL" id="LWDX02049102">
    <property type="protein sequence ID" value="OEL20969.1"/>
    <property type="molecule type" value="Genomic_DNA"/>
</dbReference>
<feature type="compositionally biased region" description="Basic and acidic residues" evidence="1">
    <location>
        <begin position="283"/>
        <end position="305"/>
    </location>
</feature>
<evidence type="ECO:0000313" key="2">
    <source>
        <dbReference type="EMBL" id="OEL20969.1"/>
    </source>
</evidence>
<dbReference type="OrthoDB" id="696384at2759"/>
<accession>A0A1E5V736</accession>
<dbReference type="PANTHER" id="PTHR34835">
    <property type="entry name" value="OS07G0283600 PROTEIN-RELATED"/>
    <property type="match status" value="1"/>
</dbReference>
<name>A0A1E5V736_9POAL</name>
<dbReference type="Proteomes" id="UP000095767">
    <property type="component" value="Unassembled WGS sequence"/>
</dbReference>
<sequence>MHLHANNQATSMALSNFKTLVGLLESEDLHASHLQKILEEDAKLQSAMIDDELAIRFFFIIASNKLLFPSIDNNIRSKDIYLTRDLSSLPGMDWCKAVVDDVRDAVVTWQEDKTKKHKSLPGCAILLIILYLDNLQCKYQITHTETPRAKYFHQNVIQQIISADKTKDHQGKATFGLLQLRNITNTCYQTTQHHSSNVRPTFEPLPTPHFPSMQAELGGLVAQIGSRKRTMQAMLALATFDTKSKKASSYINSAHVMLRDAHRDVIHTLRRILQDDVHDMNNKDHGDAPDAFDGADKVDTYDSHNGHNIGSEHAPNVPPRSETRGKHLHSGNCLLNIVIRSIKLNLHLTNYVPLFSLFMFQVISQIRT</sequence>
<dbReference type="AlphaFoldDB" id="A0A1E5V736"/>
<comment type="caution">
    <text evidence="2">The sequence shown here is derived from an EMBL/GenBank/DDBJ whole genome shotgun (WGS) entry which is preliminary data.</text>
</comment>
<feature type="region of interest" description="Disordered" evidence="1">
    <location>
        <begin position="283"/>
        <end position="326"/>
    </location>
</feature>
<organism evidence="2 3">
    <name type="scientific">Dichanthelium oligosanthes</name>
    <dbReference type="NCBI Taxonomy" id="888268"/>
    <lineage>
        <taxon>Eukaryota</taxon>
        <taxon>Viridiplantae</taxon>
        <taxon>Streptophyta</taxon>
        <taxon>Embryophyta</taxon>
        <taxon>Tracheophyta</taxon>
        <taxon>Spermatophyta</taxon>
        <taxon>Magnoliopsida</taxon>
        <taxon>Liliopsida</taxon>
        <taxon>Poales</taxon>
        <taxon>Poaceae</taxon>
        <taxon>PACMAD clade</taxon>
        <taxon>Panicoideae</taxon>
        <taxon>Panicodae</taxon>
        <taxon>Paniceae</taxon>
        <taxon>Dichantheliinae</taxon>
        <taxon>Dichanthelium</taxon>
    </lineage>
</organism>
<evidence type="ECO:0000313" key="3">
    <source>
        <dbReference type="Proteomes" id="UP000095767"/>
    </source>
</evidence>
<protein>
    <submittedName>
        <fullName evidence="2">Uncharacterized protein</fullName>
    </submittedName>
</protein>